<dbReference type="STRING" id="1428644.BIV57_01220"/>
<gene>
    <name evidence="2" type="ORF">BIV57_01220</name>
</gene>
<keyword evidence="3" id="KW-1185">Reference proteome</keyword>
<dbReference type="PANTHER" id="PTHR35339">
    <property type="entry name" value="LINALOOL DEHYDRATASE_ISOMERASE DOMAIN-CONTAINING PROTEIN"/>
    <property type="match status" value="1"/>
</dbReference>
<organism evidence="2 3">
    <name type="scientific">Mangrovactinospora gilvigrisea</name>
    <dbReference type="NCBI Taxonomy" id="1428644"/>
    <lineage>
        <taxon>Bacteria</taxon>
        <taxon>Bacillati</taxon>
        <taxon>Actinomycetota</taxon>
        <taxon>Actinomycetes</taxon>
        <taxon>Kitasatosporales</taxon>
        <taxon>Streptomycetaceae</taxon>
        <taxon>Mangrovactinospora</taxon>
    </lineage>
</organism>
<dbReference type="Pfam" id="PF10022">
    <property type="entry name" value="DUF2264"/>
    <property type="match status" value="1"/>
</dbReference>
<dbReference type="Proteomes" id="UP000243342">
    <property type="component" value="Unassembled WGS sequence"/>
</dbReference>
<evidence type="ECO:0000313" key="3">
    <source>
        <dbReference type="Proteomes" id="UP000243342"/>
    </source>
</evidence>
<dbReference type="EMBL" id="MLCF01000002">
    <property type="protein sequence ID" value="OIV39527.1"/>
    <property type="molecule type" value="Genomic_DNA"/>
</dbReference>
<dbReference type="RefSeq" id="WP_071654731.1">
    <property type="nucleotide sequence ID" value="NZ_MLCF01000002.1"/>
</dbReference>
<feature type="domain" description="DUF2264" evidence="1">
    <location>
        <begin position="22"/>
        <end position="366"/>
    </location>
</feature>
<accession>A0A1J7BLF1</accession>
<dbReference type="InterPro" id="IPR049349">
    <property type="entry name" value="DUF2264_N"/>
</dbReference>
<comment type="caution">
    <text evidence="2">The sequence shown here is derived from an EMBL/GenBank/DDBJ whole genome shotgun (WGS) entry which is preliminary data.</text>
</comment>
<dbReference type="PIRSF" id="PIRSF014753">
    <property type="entry name" value="UCP014753"/>
    <property type="match status" value="1"/>
</dbReference>
<evidence type="ECO:0000313" key="2">
    <source>
        <dbReference type="EMBL" id="OIV39527.1"/>
    </source>
</evidence>
<dbReference type="InterPro" id="IPR016624">
    <property type="entry name" value="UCP014753"/>
</dbReference>
<dbReference type="OrthoDB" id="9813465at2"/>
<dbReference type="PANTHER" id="PTHR35339:SF4">
    <property type="entry name" value="LINALOOL DEHYDRATASE_ISOMERASE DOMAIN-CONTAINING PROTEIN"/>
    <property type="match status" value="1"/>
</dbReference>
<name>A0A1J7BLF1_9ACTN</name>
<protein>
    <recommendedName>
        <fullName evidence="1">DUF2264 domain-containing protein</fullName>
    </recommendedName>
</protein>
<reference evidence="2 3" key="1">
    <citation type="submission" date="2016-10" db="EMBL/GenBank/DDBJ databases">
        <title>Genome sequence of Streptomyces gilvigriseus MUSC 26.</title>
        <authorList>
            <person name="Lee L.-H."/>
            <person name="Ser H.-L."/>
        </authorList>
    </citation>
    <scope>NUCLEOTIDE SEQUENCE [LARGE SCALE GENOMIC DNA]</scope>
    <source>
        <strain evidence="2 3">MUSC 26</strain>
    </source>
</reference>
<sequence length="636" mass="69136">MTPPHLRLPPQDRRLSPLTGWTRAHWEATADQLLDALVPYATRRGAQYRLPGRLSRSGVTSDGLEGFARSFLLAAVRIAGAQGGTEDLIERYADGLAAGTDPRSGEAWAPITDLSQQIVEAASIAIGLHESRTQVWDRLDPAVQQSTVDWLSGVVGARIPDNNWRLFQVVVEQFLASIGAPHAQDDIDSGLERIEDWWVGDGWYTDGSGKNFDYYCGWMLQTYPLLWARIATATPGADTSRAEVYRERLHAFLTHYPQFFGGDGAPVHQGRSLVYRFACLAPVWMGELADCTPLPPGQARRLASATMRHFADRGVPDERGLLGLGWYQPYLPLTQPYSGPASPYWASSGFLGLLLPPDHAAWTAMECQLPLETADQVTALPAPGWLLHGTRNDGIVRLINHGSDHLPDEDLPFSPTAVVAHNPHYAKFAYSSSTAPESAPHAWSRNLDNHIALLAPDGTPSHRGRIHPLECSGARASSWHTAHLPGQEPGTGHRIETTSLIHGPWEIRVHRIDAPAGTPIREGGYAVACTEQPIALTGDGWALARNADQLSSAVVGLYGWDAAAVARETEANALGPHSATPYLTRAAHPAGHTVLVTLVALARDVLHPRALREAITVTVEDDVARIRLPEGTELQA</sequence>
<evidence type="ECO:0000259" key="1">
    <source>
        <dbReference type="Pfam" id="PF10022"/>
    </source>
</evidence>
<proteinExistence type="predicted"/>
<dbReference type="AlphaFoldDB" id="A0A1J7BLF1"/>